<sequence>MKRSLAASLAKIGLLGLCPRCGERTLFRRVATFRKTCPNCALDFTEFDVGDAAAPFLIFLVGTVVVVGAIWLELAREPAWWVHVLIWVPLTVILTLALLRFAKAVLAAQEYRNDARLGTHE</sequence>
<evidence type="ECO:0000313" key="2">
    <source>
        <dbReference type="EMBL" id="TRW14220.1"/>
    </source>
</evidence>
<keyword evidence="3" id="KW-1185">Reference proteome</keyword>
<gene>
    <name evidence="2" type="ORF">FMM06_10905</name>
</gene>
<feature type="transmembrane region" description="Helical" evidence="1">
    <location>
        <begin position="79"/>
        <end position="102"/>
    </location>
</feature>
<accession>A0A552U7N1</accession>
<dbReference type="EMBL" id="VJWA01000002">
    <property type="protein sequence ID" value="TRW14220.1"/>
    <property type="molecule type" value="Genomic_DNA"/>
</dbReference>
<keyword evidence="1" id="KW-0812">Transmembrane</keyword>
<dbReference type="Pfam" id="PF06170">
    <property type="entry name" value="DUF983"/>
    <property type="match status" value="1"/>
</dbReference>
<protein>
    <submittedName>
        <fullName evidence="2">DUF983 domain-containing protein</fullName>
    </submittedName>
</protein>
<comment type="caution">
    <text evidence="2">The sequence shown here is derived from an EMBL/GenBank/DDBJ whole genome shotgun (WGS) entry which is preliminary data.</text>
</comment>
<dbReference type="RefSeq" id="WP_144237425.1">
    <property type="nucleotide sequence ID" value="NZ_VJWA01000002.1"/>
</dbReference>
<dbReference type="Proteomes" id="UP000317894">
    <property type="component" value="Unassembled WGS sequence"/>
</dbReference>
<dbReference type="OrthoDB" id="9799456at2"/>
<evidence type="ECO:0000313" key="3">
    <source>
        <dbReference type="Proteomes" id="UP000317894"/>
    </source>
</evidence>
<reference evidence="2 3" key="1">
    <citation type="submission" date="2019-07" db="EMBL/GenBank/DDBJ databases">
        <title>Novel species isolated from glacier.</title>
        <authorList>
            <person name="Liu Q."/>
            <person name="Xin Y.-H."/>
        </authorList>
    </citation>
    <scope>NUCLEOTIDE SEQUENCE [LARGE SCALE GENOMIC DNA]</scope>
    <source>
        <strain evidence="2 3">LB1R16</strain>
    </source>
</reference>
<evidence type="ECO:0000256" key="1">
    <source>
        <dbReference type="SAM" id="Phobius"/>
    </source>
</evidence>
<keyword evidence="1" id="KW-0472">Membrane</keyword>
<dbReference type="AlphaFoldDB" id="A0A552U7N1"/>
<feature type="transmembrane region" description="Helical" evidence="1">
    <location>
        <begin position="52"/>
        <end position="72"/>
    </location>
</feature>
<name>A0A552U7N1_9SPHN</name>
<dbReference type="InterPro" id="IPR009325">
    <property type="entry name" value="DUF983"/>
</dbReference>
<keyword evidence="1" id="KW-1133">Transmembrane helix</keyword>
<organism evidence="2 3">
    <name type="scientific">Glacieibacterium frigidum</name>
    <dbReference type="NCBI Taxonomy" id="2593303"/>
    <lineage>
        <taxon>Bacteria</taxon>
        <taxon>Pseudomonadati</taxon>
        <taxon>Pseudomonadota</taxon>
        <taxon>Alphaproteobacteria</taxon>
        <taxon>Sphingomonadales</taxon>
        <taxon>Sphingosinicellaceae</taxon>
        <taxon>Glacieibacterium</taxon>
    </lineage>
</organism>
<proteinExistence type="predicted"/>